<accession>A0A0J1GJA6</accession>
<dbReference type="PATRIC" id="fig|754436.4.peg.3188"/>
<dbReference type="Proteomes" id="UP000036426">
    <property type="component" value="Unassembled WGS sequence"/>
</dbReference>
<reference evidence="2 3" key="1">
    <citation type="submission" date="2015-05" db="EMBL/GenBank/DDBJ databases">
        <title>Photobacterium galathea sp. nov.</title>
        <authorList>
            <person name="Machado H."/>
            <person name="Gram L."/>
        </authorList>
    </citation>
    <scope>NUCLEOTIDE SEQUENCE [LARGE SCALE GENOMIC DNA]</scope>
    <source>
        <strain evidence="2 3">DSM 25995</strain>
    </source>
</reference>
<sequence>MKKTLLLLSALFLSAFSMTSLATEPSKASQCASYATNIYIGLKKSGQPNDAWIEEMKGWKAKGATKQEVAIMMVRLSEEVMGPDSDERKRSGKPLTVEDILKKMTVLYKDTGCVSDSTPELKV</sequence>
<evidence type="ECO:0000313" key="2">
    <source>
        <dbReference type="EMBL" id="KLU99792.1"/>
    </source>
</evidence>
<feature type="chain" id="PRO_5005251664" description="Lipoprotein" evidence="1">
    <location>
        <begin position="23"/>
        <end position="123"/>
    </location>
</feature>
<evidence type="ECO:0000313" key="3">
    <source>
        <dbReference type="Proteomes" id="UP000036426"/>
    </source>
</evidence>
<keyword evidence="3" id="KW-1185">Reference proteome</keyword>
<organism evidence="2 3">
    <name type="scientific">Photobacterium aphoticum</name>
    <dbReference type="NCBI Taxonomy" id="754436"/>
    <lineage>
        <taxon>Bacteria</taxon>
        <taxon>Pseudomonadati</taxon>
        <taxon>Pseudomonadota</taxon>
        <taxon>Gammaproteobacteria</taxon>
        <taxon>Vibrionales</taxon>
        <taxon>Vibrionaceae</taxon>
        <taxon>Photobacterium</taxon>
    </lineage>
</organism>
<dbReference type="AlphaFoldDB" id="A0A0J1GJA6"/>
<dbReference type="EMBL" id="LDOV01000027">
    <property type="protein sequence ID" value="KLU99792.1"/>
    <property type="molecule type" value="Genomic_DNA"/>
</dbReference>
<gene>
    <name evidence="2" type="ORF">ABT58_15050</name>
</gene>
<keyword evidence="1" id="KW-0732">Signal</keyword>
<evidence type="ECO:0008006" key="4">
    <source>
        <dbReference type="Google" id="ProtNLM"/>
    </source>
</evidence>
<protein>
    <recommendedName>
        <fullName evidence="4">Lipoprotein</fullName>
    </recommendedName>
</protein>
<proteinExistence type="predicted"/>
<name>A0A0J1GJA6_9GAMM</name>
<feature type="signal peptide" evidence="1">
    <location>
        <begin position="1"/>
        <end position="22"/>
    </location>
</feature>
<evidence type="ECO:0000256" key="1">
    <source>
        <dbReference type="SAM" id="SignalP"/>
    </source>
</evidence>
<comment type="caution">
    <text evidence="2">The sequence shown here is derived from an EMBL/GenBank/DDBJ whole genome shotgun (WGS) entry which is preliminary data.</text>
</comment>